<dbReference type="Proteomes" id="UP001060215">
    <property type="component" value="Chromosome 6"/>
</dbReference>
<sequence length="100" mass="11095">MHQKTSKLIKSSPRSNSNSKIPKSPILHGRSKGRTQHQDTSKLIKPSPPPPAFSIGFFTASEEQTSLSSLGGAHMFLRLQRMALTRERNQDTTPIGQNKK</sequence>
<dbReference type="EMBL" id="CM045763">
    <property type="protein sequence ID" value="KAI8021928.1"/>
    <property type="molecule type" value="Genomic_DNA"/>
</dbReference>
<protein>
    <submittedName>
        <fullName evidence="1">Uncharacterized protein</fullName>
    </submittedName>
</protein>
<organism evidence="1 2">
    <name type="scientific">Camellia lanceoleosa</name>
    <dbReference type="NCBI Taxonomy" id="1840588"/>
    <lineage>
        <taxon>Eukaryota</taxon>
        <taxon>Viridiplantae</taxon>
        <taxon>Streptophyta</taxon>
        <taxon>Embryophyta</taxon>
        <taxon>Tracheophyta</taxon>
        <taxon>Spermatophyta</taxon>
        <taxon>Magnoliopsida</taxon>
        <taxon>eudicotyledons</taxon>
        <taxon>Gunneridae</taxon>
        <taxon>Pentapetalae</taxon>
        <taxon>asterids</taxon>
        <taxon>Ericales</taxon>
        <taxon>Theaceae</taxon>
        <taxon>Camellia</taxon>
    </lineage>
</organism>
<evidence type="ECO:0000313" key="1">
    <source>
        <dbReference type="EMBL" id="KAI8021928.1"/>
    </source>
</evidence>
<name>A0ACC0IAA5_9ERIC</name>
<keyword evidence="2" id="KW-1185">Reference proteome</keyword>
<gene>
    <name evidence="1" type="ORF">LOK49_LG03G01007</name>
</gene>
<comment type="caution">
    <text evidence="1">The sequence shown here is derived from an EMBL/GenBank/DDBJ whole genome shotgun (WGS) entry which is preliminary data.</text>
</comment>
<reference evidence="1 2" key="1">
    <citation type="journal article" date="2022" name="Plant J.">
        <title>Chromosome-level genome of Camellia lanceoleosa provides a valuable resource for understanding genome evolution and self-incompatibility.</title>
        <authorList>
            <person name="Gong W."/>
            <person name="Xiao S."/>
            <person name="Wang L."/>
            <person name="Liao Z."/>
            <person name="Chang Y."/>
            <person name="Mo W."/>
            <person name="Hu G."/>
            <person name="Li W."/>
            <person name="Zhao G."/>
            <person name="Zhu H."/>
            <person name="Hu X."/>
            <person name="Ji K."/>
            <person name="Xiang X."/>
            <person name="Song Q."/>
            <person name="Yuan D."/>
            <person name="Jin S."/>
            <person name="Zhang L."/>
        </authorList>
    </citation>
    <scope>NUCLEOTIDE SEQUENCE [LARGE SCALE GENOMIC DNA]</scope>
    <source>
        <strain evidence="1">SQ_2022a</strain>
    </source>
</reference>
<accession>A0ACC0IAA5</accession>
<evidence type="ECO:0000313" key="2">
    <source>
        <dbReference type="Proteomes" id="UP001060215"/>
    </source>
</evidence>
<proteinExistence type="predicted"/>